<feature type="chain" id="PRO_5017200878" evidence="2">
    <location>
        <begin position="16"/>
        <end position="216"/>
    </location>
</feature>
<proteinExistence type="predicted"/>
<dbReference type="Gramene" id="TraesWEE_scaffold_068185_01G000100.1">
    <property type="protein sequence ID" value="TraesWEE_scaffold_068185_01G000100.1"/>
    <property type="gene ID" value="TraesWEE_scaffold_068185_01G000100"/>
</dbReference>
<reference evidence="3" key="1">
    <citation type="submission" date="2018-08" db="EMBL/GenBank/DDBJ databases">
        <authorList>
            <person name="Rossello M."/>
        </authorList>
    </citation>
    <scope>NUCLEOTIDE SEQUENCE [LARGE SCALE GENOMIC DNA]</scope>
    <source>
        <strain evidence="3">cv. Chinese Spring</strain>
    </source>
</reference>
<keyword evidence="2" id="KW-0732">Signal</keyword>
<dbReference type="OMA" id="CASHLCH"/>
<sequence>MEAIVLACSFECCCALLLLLRPIADDLRRARPATFDLGMALPPLAASWCRPFPWVRGAPRAQAGRLRGCASHLCHFGSSIMLRDSPSTITPGDHGSLKFHYRRHGSDKFASTTTSHDGLVPLPLMKTCAPQASSSTTIDREGFGVIKYLSETNMNDYRRKNGTGKSEDPKYLDTDDMNVYGNSCNDKYVPLPSPRSREPLPSTLEHARTTTSTTIA</sequence>
<dbReference type="Gramene" id="TraesCS2A02G210200.1">
    <property type="protein sequence ID" value="TraesCS2A02G210200.1"/>
    <property type="gene ID" value="TraesCS2A02G210200"/>
</dbReference>
<evidence type="ECO:0000313" key="3">
    <source>
        <dbReference type="EnsemblPlants" id="TraesCS2A02G210200.1"/>
    </source>
</evidence>
<evidence type="ECO:0000256" key="2">
    <source>
        <dbReference type="SAM" id="SignalP"/>
    </source>
</evidence>
<feature type="signal peptide" evidence="2">
    <location>
        <begin position="1"/>
        <end position="15"/>
    </location>
</feature>
<protein>
    <submittedName>
        <fullName evidence="3">Uncharacterized protein</fullName>
    </submittedName>
</protein>
<dbReference type="Proteomes" id="UP000019116">
    <property type="component" value="Chromosome 2A"/>
</dbReference>
<keyword evidence="4" id="KW-1185">Reference proteome</keyword>
<feature type="region of interest" description="Disordered" evidence="1">
    <location>
        <begin position="184"/>
        <end position="216"/>
    </location>
</feature>
<dbReference type="Gramene" id="TraesCS2A03G0447200.1">
    <property type="protein sequence ID" value="TraesCS2A03G0447200.1.CDS"/>
    <property type="gene ID" value="TraesCS2A03G0447200"/>
</dbReference>
<dbReference type="AlphaFoldDB" id="A0A3B6AWN6"/>
<accession>A0A3B6AWN6</accession>
<dbReference type="Gramene" id="TraesNOR2A03G00659580.1">
    <property type="protein sequence ID" value="TraesNOR2A03G00659580.1"/>
    <property type="gene ID" value="TraesNOR2A03G00659580"/>
</dbReference>
<evidence type="ECO:0000313" key="4">
    <source>
        <dbReference type="Proteomes" id="UP000019116"/>
    </source>
</evidence>
<reference evidence="3" key="2">
    <citation type="submission" date="2018-10" db="UniProtKB">
        <authorList>
            <consortium name="EnsemblPlants"/>
        </authorList>
    </citation>
    <scope>IDENTIFICATION</scope>
</reference>
<organism evidence="3">
    <name type="scientific">Triticum aestivum</name>
    <name type="common">Wheat</name>
    <dbReference type="NCBI Taxonomy" id="4565"/>
    <lineage>
        <taxon>Eukaryota</taxon>
        <taxon>Viridiplantae</taxon>
        <taxon>Streptophyta</taxon>
        <taxon>Embryophyta</taxon>
        <taxon>Tracheophyta</taxon>
        <taxon>Spermatophyta</taxon>
        <taxon>Magnoliopsida</taxon>
        <taxon>Liliopsida</taxon>
        <taxon>Poales</taxon>
        <taxon>Poaceae</taxon>
        <taxon>BOP clade</taxon>
        <taxon>Pooideae</taxon>
        <taxon>Triticodae</taxon>
        <taxon>Triticeae</taxon>
        <taxon>Triticinae</taxon>
        <taxon>Triticum</taxon>
    </lineage>
</organism>
<name>A0A3B6AWN6_WHEAT</name>
<dbReference type="Gramene" id="TraesJAG2A03G00651990.1">
    <property type="protein sequence ID" value="TraesJAG2A03G00651990.1"/>
    <property type="gene ID" value="TraesJAG2A03G00651990"/>
</dbReference>
<dbReference type="EnsemblPlants" id="TraesCS2A02G210200.1">
    <property type="protein sequence ID" value="TraesCS2A02G210200.1"/>
    <property type="gene ID" value="TraesCS2A02G210200"/>
</dbReference>
<evidence type="ECO:0000256" key="1">
    <source>
        <dbReference type="SAM" id="MobiDB-lite"/>
    </source>
</evidence>